<feature type="domain" description="Zinc finger LSD1-type" evidence="3">
    <location>
        <begin position="15"/>
        <end position="39"/>
    </location>
</feature>
<dbReference type="InterPro" id="IPR005735">
    <property type="entry name" value="Znf_LSD1"/>
</dbReference>
<comment type="subcellular location">
    <subcellularLocation>
        <location evidence="1">Nucleus</location>
    </subcellularLocation>
</comment>
<dbReference type="InterPro" id="IPR040319">
    <property type="entry name" value="LSD1-like"/>
</dbReference>
<proteinExistence type="predicted"/>
<feature type="domain" description="Zinc finger LSD1-type" evidence="3">
    <location>
        <begin position="109"/>
        <end position="133"/>
    </location>
</feature>
<evidence type="ECO:0000259" key="3">
    <source>
        <dbReference type="Pfam" id="PF06943"/>
    </source>
</evidence>
<evidence type="ECO:0000313" key="4">
    <source>
        <dbReference type="EMBL" id="KAF5733595.1"/>
    </source>
</evidence>
<dbReference type="NCBIfam" id="TIGR01053">
    <property type="entry name" value="LSD1"/>
    <property type="match status" value="3"/>
</dbReference>
<dbReference type="Pfam" id="PF06943">
    <property type="entry name" value="zf-LSD1"/>
    <property type="match status" value="2"/>
</dbReference>
<organism evidence="4 5">
    <name type="scientific">Tripterygium wilfordii</name>
    <name type="common">Thunder God vine</name>
    <dbReference type="NCBI Taxonomy" id="458696"/>
    <lineage>
        <taxon>Eukaryota</taxon>
        <taxon>Viridiplantae</taxon>
        <taxon>Streptophyta</taxon>
        <taxon>Embryophyta</taxon>
        <taxon>Tracheophyta</taxon>
        <taxon>Spermatophyta</taxon>
        <taxon>Magnoliopsida</taxon>
        <taxon>eudicotyledons</taxon>
        <taxon>Gunneridae</taxon>
        <taxon>Pentapetalae</taxon>
        <taxon>rosids</taxon>
        <taxon>fabids</taxon>
        <taxon>Celastrales</taxon>
        <taxon>Celastraceae</taxon>
        <taxon>Tripterygium</taxon>
    </lineage>
</organism>
<evidence type="ECO:0000313" key="5">
    <source>
        <dbReference type="Proteomes" id="UP000593562"/>
    </source>
</evidence>
<accession>A0A7J7CHQ5</accession>
<keyword evidence="2" id="KW-0539">Nucleus</keyword>
<name>A0A7J7CHQ5_TRIWF</name>
<evidence type="ECO:0000256" key="2">
    <source>
        <dbReference type="ARBA" id="ARBA00023242"/>
    </source>
</evidence>
<dbReference type="FunCoup" id="A0A7J7CHQ5">
    <property type="interactions" value="960"/>
</dbReference>
<dbReference type="InParanoid" id="A0A7J7CHQ5"/>
<protein>
    <recommendedName>
        <fullName evidence="3">Zinc finger LSD1-type domain-containing protein</fullName>
    </recommendedName>
</protein>
<reference evidence="4 5" key="1">
    <citation type="journal article" date="2020" name="Nat. Commun.">
        <title>Genome of Tripterygium wilfordii and identification of cytochrome P450 involved in triptolide biosynthesis.</title>
        <authorList>
            <person name="Tu L."/>
            <person name="Su P."/>
            <person name="Zhang Z."/>
            <person name="Gao L."/>
            <person name="Wang J."/>
            <person name="Hu T."/>
            <person name="Zhou J."/>
            <person name="Zhang Y."/>
            <person name="Zhao Y."/>
            <person name="Liu Y."/>
            <person name="Song Y."/>
            <person name="Tong Y."/>
            <person name="Lu Y."/>
            <person name="Yang J."/>
            <person name="Xu C."/>
            <person name="Jia M."/>
            <person name="Peters R.J."/>
            <person name="Huang L."/>
            <person name="Gao W."/>
        </authorList>
    </citation>
    <scope>NUCLEOTIDE SEQUENCE [LARGE SCALE GENOMIC DNA]</scope>
    <source>
        <strain evidence="5">cv. XIE 37</strain>
        <tissue evidence="4">Leaf</tissue>
    </source>
</reference>
<dbReference type="PANTHER" id="PTHR31747">
    <property type="entry name" value="PROTEIN LSD1"/>
    <property type="match status" value="1"/>
</dbReference>
<keyword evidence="5" id="KW-1185">Reference proteome</keyword>
<evidence type="ECO:0000256" key="1">
    <source>
        <dbReference type="ARBA" id="ARBA00004123"/>
    </source>
</evidence>
<dbReference type="GO" id="GO:0005634">
    <property type="term" value="C:nucleus"/>
    <property type="evidence" value="ECO:0007669"/>
    <property type="project" value="UniProtKB-SubCell"/>
</dbReference>
<dbReference type="AlphaFoldDB" id="A0A7J7CHQ5"/>
<gene>
    <name evidence="4" type="ORF">HS088_TW16G00035</name>
</gene>
<dbReference type="PANTHER" id="PTHR31747:SF3">
    <property type="entry name" value="PROTEIN LSD1"/>
    <property type="match status" value="1"/>
</dbReference>
<sequence length="206" mass="22398">MWVYHTAAMQSQHVCGGCRSILLYPRGAANIICTRCNIVTSFAPPGMEMFQIICGVCRALLSYARGDTIVRCLYCHAMNLAPASLLTHSLMFLGSLHGKASNQVAHVNCRNCRMTLMYPYGAPSVKCAVCQYVTFFDRGNARIPLLANRPNVAVDSNAIPHASTVTTQSQSQTVVVENPTSVDESGRLVSNVVVGVATENKQRDSR</sequence>
<dbReference type="EMBL" id="JAAARO010000016">
    <property type="protein sequence ID" value="KAF5733595.1"/>
    <property type="molecule type" value="Genomic_DNA"/>
</dbReference>
<dbReference type="Proteomes" id="UP000593562">
    <property type="component" value="Unassembled WGS sequence"/>
</dbReference>
<comment type="caution">
    <text evidence="4">The sequence shown here is derived from an EMBL/GenBank/DDBJ whole genome shotgun (WGS) entry which is preliminary data.</text>
</comment>